<dbReference type="GO" id="GO:0003824">
    <property type="term" value="F:catalytic activity"/>
    <property type="evidence" value="ECO:0007669"/>
    <property type="project" value="InterPro"/>
</dbReference>
<dbReference type="KEGG" id="bsol:FSW04_00670"/>
<dbReference type="InterPro" id="IPR005302">
    <property type="entry name" value="MoCF_Sase_C"/>
</dbReference>
<dbReference type="GO" id="GO:0030170">
    <property type="term" value="F:pyridoxal phosphate binding"/>
    <property type="evidence" value="ECO:0007669"/>
    <property type="project" value="InterPro"/>
</dbReference>
<gene>
    <name evidence="2" type="ORF">FSW04_00670</name>
</gene>
<feature type="domain" description="MOSC" evidence="1">
    <location>
        <begin position="11"/>
        <end position="141"/>
    </location>
</feature>
<dbReference type="InterPro" id="IPR011037">
    <property type="entry name" value="Pyrv_Knase-like_insert_dom_sf"/>
</dbReference>
<sequence length="142" mass="14498">MLAPAAEAPAHEVGRALAVPGRGLEGDRYAEGSGTFASGRPGSALTLVDADVLDELGAARGAPVDHRRNVVVRGADLNAMVGHAFAIGEVVCRGSRLCEPCAHLERLNAGGVLRPLVHRGGLRADIVAGGTLHVGDKVVARS</sequence>
<dbReference type="SUPFAM" id="SSF50800">
    <property type="entry name" value="PK beta-barrel domain-like"/>
    <property type="match status" value="1"/>
</dbReference>
<name>A0A5B8UC74_9ACTN</name>
<protein>
    <submittedName>
        <fullName evidence="2">Sulfurase</fullName>
    </submittedName>
</protein>
<evidence type="ECO:0000313" key="3">
    <source>
        <dbReference type="Proteomes" id="UP000321805"/>
    </source>
</evidence>
<dbReference type="PANTHER" id="PTHR36930">
    <property type="entry name" value="METAL-SULFUR CLUSTER BIOSYNTHESIS PROTEINS YUAD-RELATED"/>
    <property type="match status" value="1"/>
</dbReference>
<dbReference type="GO" id="GO:0030151">
    <property type="term" value="F:molybdenum ion binding"/>
    <property type="evidence" value="ECO:0007669"/>
    <property type="project" value="InterPro"/>
</dbReference>
<evidence type="ECO:0000313" key="2">
    <source>
        <dbReference type="EMBL" id="QEC50597.1"/>
    </source>
</evidence>
<dbReference type="OrthoDB" id="192945at2"/>
<keyword evidence="3" id="KW-1185">Reference proteome</keyword>
<organism evidence="2 3">
    <name type="scientific">Baekduia soli</name>
    <dbReference type="NCBI Taxonomy" id="496014"/>
    <lineage>
        <taxon>Bacteria</taxon>
        <taxon>Bacillati</taxon>
        <taxon>Actinomycetota</taxon>
        <taxon>Thermoleophilia</taxon>
        <taxon>Solirubrobacterales</taxon>
        <taxon>Baekduiaceae</taxon>
        <taxon>Baekduia</taxon>
    </lineage>
</organism>
<proteinExistence type="predicted"/>
<dbReference type="Pfam" id="PF03473">
    <property type="entry name" value="MOSC"/>
    <property type="match status" value="1"/>
</dbReference>
<dbReference type="PROSITE" id="PS51340">
    <property type="entry name" value="MOSC"/>
    <property type="match status" value="1"/>
</dbReference>
<dbReference type="Gene3D" id="2.40.33.20">
    <property type="entry name" value="PK beta-barrel domain-like"/>
    <property type="match status" value="1"/>
</dbReference>
<reference evidence="2 3" key="1">
    <citation type="journal article" date="2018" name="J. Microbiol.">
        <title>Baekduia soli gen. nov., sp. nov., a novel bacterium isolated from the soil of Baekdu Mountain and proposal of a novel family name, Baekduiaceae fam. nov.</title>
        <authorList>
            <person name="An D.S."/>
            <person name="Siddiqi M.Z."/>
            <person name="Kim K.H."/>
            <person name="Yu H.S."/>
            <person name="Im W.T."/>
        </authorList>
    </citation>
    <scope>NUCLEOTIDE SEQUENCE [LARGE SCALE GENOMIC DNA]</scope>
    <source>
        <strain evidence="2 3">BR7-21</strain>
    </source>
</reference>
<dbReference type="AlphaFoldDB" id="A0A5B8UC74"/>
<dbReference type="Proteomes" id="UP000321805">
    <property type="component" value="Chromosome"/>
</dbReference>
<evidence type="ECO:0000259" key="1">
    <source>
        <dbReference type="PROSITE" id="PS51340"/>
    </source>
</evidence>
<dbReference type="EMBL" id="CP042430">
    <property type="protein sequence ID" value="QEC50597.1"/>
    <property type="molecule type" value="Genomic_DNA"/>
</dbReference>
<dbReference type="InterPro" id="IPR052716">
    <property type="entry name" value="MOSC_domain"/>
</dbReference>
<dbReference type="PANTHER" id="PTHR36930:SF1">
    <property type="entry name" value="MOSC DOMAIN-CONTAINING PROTEIN"/>
    <property type="match status" value="1"/>
</dbReference>
<accession>A0A5B8UC74</accession>